<organism evidence="2 3">
    <name type="scientific">Crotalaria pallida</name>
    <name type="common">Smooth rattlebox</name>
    <name type="synonym">Crotalaria striata</name>
    <dbReference type="NCBI Taxonomy" id="3830"/>
    <lineage>
        <taxon>Eukaryota</taxon>
        <taxon>Viridiplantae</taxon>
        <taxon>Streptophyta</taxon>
        <taxon>Embryophyta</taxon>
        <taxon>Tracheophyta</taxon>
        <taxon>Spermatophyta</taxon>
        <taxon>Magnoliopsida</taxon>
        <taxon>eudicotyledons</taxon>
        <taxon>Gunneridae</taxon>
        <taxon>Pentapetalae</taxon>
        <taxon>rosids</taxon>
        <taxon>fabids</taxon>
        <taxon>Fabales</taxon>
        <taxon>Fabaceae</taxon>
        <taxon>Papilionoideae</taxon>
        <taxon>50 kb inversion clade</taxon>
        <taxon>genistoids sensu lato</taxon>
        <taxon>core genistoids</taxon>
        <taxon>Crotalarieae</taxon>
        <taxon>Crotalaria</taxon>
    </lineage>
</organism>
<proteinExistence type="predicted"/>
<keyword evidence="1" id="KW-0732">Signal</keyword>
<keyword evidence="3" id="KW-1185">Reference proteome</keyword>
<evidence type="ECO:0000313" key="2">
    <source>
        <dbReference type="EMBL" id="KAK7251591.1"/>
    </source>
</evidence>
<dbReference type="AlphaFoldDB" id="A0AAN9E9V2"/>
<dbReference type="EMBL" id="JAYWIO010000007">
    <property type="protein sequence ID" value="KAK7251591.1"/>
    <property type="molecule type" value="Genomic_DNA"/>
</dbReference>
<gene>
    <name evidence="2" type="ORF">RIF29_34919</name>
</gene>
<feature type="chain" id="PRO_5042819189" evidence="1">
    <location>
        <begin position="26"/>
        <end position="458"/>
    </location>
</feature>
<dbReference type="Proteomes" id="UP001372338">
    <property type="component" value="Unassembled WGS sequence"/>
</dbReference>
<protein>
    <submittedName>
        <fullName evidence="2">Uncharacterized protein</fullName>
    </submittedName>
</protein>
<evidence type="ECO:0000256" key="1">
    <source>
        <dbReference type="SAM" id="SignalP"/>
    </source>
</evidence>
<reference evidence="2 3" key="1">
    <citation type="submission" date="2024-01" db="EMBL/GenBank/DDBJ databases">
        <title>The genomes of 5 underutilized Papilionoideae crops provide insights into root nodulation and disease resistanc.</title>
        <authorList>
            <person name="Yuan L."/>
        </authorList>
    </citation>
    <scope>NUCLEOTIDE SEQUENCE [LARGE SCALE GENOMIC DNA]</scope>
    <source>
        <strain evidence="2">ZHUSHIDOU_FW_LH</strain>
        <tissue evidence="2">Leaf</tissue>
    </source>
</reference>
<dbReference type="PROSITE" id="PS51257">
    <property type="entry name" value="PROKAR_LIPOPROTEIN"/>
    <property type="match status" value="1"/>
</dbReference>
<comment type="caution">
    <text evidence="2">The sequence shown here is derived from an EMBL/GenBank/DDBJ whole genome shotgun (WGS) entry which is preliminary data.</text>
</comment>
<name>A0AAN9E9V2_CROPI</name>
<evidence type="ECO:0000313" key="3">
    <source>
        <dbReference type="Proteomes" id="UP001372338"/>
    </source>
</evidence>
<sequence length="458" mass="49823">MVDKSYRGSSVILLLGSCLLIGCLGDDDLFLDEQITNESTCAQQINGDGITTAEFDNFIPRELPEPLDTQNLNVTNQTQIASSLTLSPGNFFEIDNIISELQNDSDTSKTCLTNLIDDHDDINELISELQGEGDVRSLISEGKEVCTGTSFKDILAELEEALLCDDANEQGTQSLMTPPTIATNYSSSKGVEKASPLPGQGAANTSNWASMLQELGGQRNSFQNVQTTLNNNSWASASFSAPSSSRTPNIGLQSSTSGIIKESSQGVAHQVIATGGGFSLDARNITSSGGMGRQLGSMAPPNNAWSSSTSISENWRQNLLGHKRNLLPSSPLAPNFLLSAGMNQTIDPPPVLSLVPMDQQPGYVKTWEGLISGTFYDNATCYYQTKVYRKVTALEELTIGWPRRLHVSTIVRQCNINDQMSMYRGPVDYLILEIQWSSKKHLQDCLSSRGFICMLFCE</sequence>
<accession>A0AAN9E9V2</accession>
<feature type="signal peptide" evidence="1">
    <location>
        <begin position="1"/>
        <end position="25"/>
    </location>
</feature>